<dbReference type="AlphaFoldDB" id="A0A5N8X7H0"/>
<comment type="caution">
    <text evidence="3">The sequence shown here is derived from an EMBL/GenBank/DDBJ whole genome shotgun (WGS) entry which is preliminary data.</text>
</comment>
<dbReference type="Gene3D" id="3.40.50.720">
    <property type="entry name" value="NAD(P)-binding Rossmann-like Domain"/>
    <property type="match status" value="1"/>
</dbReference>
<sequence>SGESPLTGGGRPVETLRGDYRAYYRAVTAALREGAPNPVTAYEAANALDVLEAARRSAREGVSVRL</sequence>
<evidence type="ECO:0000256" key="1">
    <source>
        <dbReference type="ARBA" id="ARBA00010928"/>
    </source>
</evidence>
<evidence type="ECO:0000313" key="3">
    <source>
        <dbReference type="EMBL" id="MPY55401.1"/>
    </source>
</evidence>
<dbReference type="Gene3D" id="3.30.360.10">
    <property type="entry name" value="Dihydrodipicolinate Reductase, domain 2"/>
    <property type="match status" value="1"/>
</dbReference>
<feature type="domain" description="Gfo/Idh/MocA-like oxidoreductase C-terminal" evidence="2">
    <location>
        <begin position="14"/>
        <end position="66"/>
    </location>
</feature>
<protein>
    <submittedName>
        <fullName evidence="3">Oxidoreductase</fullName>
    </submittedName>
</protein>
<evidence type="ECO:0000313" key="4">
    <source>
        <dbReference type="Proteomes" id="UP000373149"/>
    </source>
</evidence>
<dbReference type="Pfam" id="PF02894">
    <property type="entry name" value="GFO_IDH_MocA_C"/>
    <property type="match status" value="1"/>
</dbReference>
<proteinExistence type="inferred from homology"/>
<keyword evidence="4" id="KW-1185">Reference proteome</keyword>
<evidence type="ECO:0000259" key="2">
    <source>
        <dbReference type="Pfam" id="PF02894"/>
    </source>
</evidence>
<dbReference type="EMBL" id="VMNX01000432">
    <property type="protein sequence ID" value="MPY55401.1"/>
    <property type="molecule type" value="Genomic_DNA"/>
</dbReference>
<name>A0A5N8X7H0_9ACTN</name>
<dbReference type="InterPro" id="IPR004104">
    <property type="entry name" value="Gfo/Idh/MocA-like_OxRdtase_C"/>
</dbReference>
<accession>A0A5N8X7H0</accession>
<dbReference type="Proteomes" id="UP000373149">
    <property type="component" value="Unassembled WGS sequence"/>
</dbReference>
<gene>
    <name evidence="3" type="ORF">FPZ41_45435</name>
</gene>
<dbReference type="RefSeq" id="WP_265584297.1">
    <property type="nucleotide sequence ID" value="NZ_VMNX01000432.1"/>
</dbReference>
<organism evidence="3 4">
    <name type="scientific">Streptomyces acidicola</name>
    <dbReference type="NCBI Taxonomy" id="2596892"/>
    <lineage>
        <taxon>Bacteria</taxon>
        <taxon>Bacillati</taxon>
        <taxon>Actinomycetota</taxon>
        <taxon>Actinomycetes</taxon>
        <taxon>Kitasatosporales</taxon>
        <taxon>Streptomycetaceae</taxon>
        <taxon>Streptomyces</taxon>
    </lineage>
</organism>
<feature type="non-terminal residue" evidence="3">
    <location>
        <position position="1"/>
    </location>
</feature>
<reference evidence="3 4" key="1">
    <citation type="submission" date="2019-09" db="EMBL/GenBank/DDBJ databases">
        <authorList>
            <person name="Duangmal K."/>
            <person name="Teo W.F.A."/>
            <person name="Lipun K."/>
        </authorList>
    </citation>
    <scope>NUCLEOTIDE SEQUENCE [LARGE SCALE GENOMIC DNA]</scope>
    <source>
        <strain evidence="3 4">K1PN6</strain>
    </source>
</reference>
<comment type="similarity">
    <text evidence="1">Belongs to the Gfo/Idh/MocA family.</text>
</comment>